<proteinExistence type="predicted"/>
<accession>A0ABY0NZ05</accession>
<protein>
    <submittedName>
        <fullName evidence="1">4-carboxymuconolactone decarboxylase</fullName>
    </submittedName>
</protein>
<organism evidence="1 2">
    <name type="scientific">Bosea robiniae</name>
    <dbReference type="NCBI Taxonomy" id="1036780"/>
    <lineage>
        <taxon>Bacteria</taxon>
        <taxon>Pseudomonadati</taxon>
        <taxon>Pseudomonadota</taxon>
        <taxon>Alphaproteobacteria</taxon>
        <taxon>Hyphomicrobiales</taxon>
        <taxon>Boseaceae</taxon>
        <taxon>Bosea</taxon>
    </lineage>
</organism>
<dbReference type="InterPro" id="IPR029032">
    <property type="entry name" value="AhpD-like"/>
</dbReference>
<comment type="caution">
    <text evidence="1">The sequence shown here is derived from an EMBL/GenBank/DDBJ whole genome shotgun (WGS) entry which is preliminary data.</text>
</comment>
<dbReference type="PANTHER" id="PTHR34846">
    <property type="entry name" value="4-CARBOXYMUCONOLACTONE DECARBOXYLASE FAMILY PROTEIN (AFU_ORTHOLOGUE AFUA_6G11590)"/>
    <property type="match status" value="1"/>
</dbReference>
<keyword evidence="2" id="KW-1185">Reference proteome</keyword>
<evidence type="ECO:0000313" key="2">
    <source>
        <dbReference type="Proteomes" id="UP000199468"/>
    </source>
</evidence>
<dbReference type="Proteomes" id="UP000199468">
    <property type="component" value="Unassembled WGS sequence"/>
</dbReference>
<sequence length="208" mass="22815">MEDRMGRLHLPAVDELTPDQRKVYDEVVSGPRGRLVGPLRAVIHSPELATRWSRLGEFLRYSTLLPPKLNELAIIVAGRHWNSQLEFYIHAEAAKVAGLDAASIEAIRLGQAPIFVADEEREVYEYARLLVQTGTVPDDVHAAIVARWGARGAVELTGVIGYYTMVSMTLNAHGIPLPDGAAPPLPKLQDGPTRLPASLRVAEDISRD</sequence>
<dbReference type="EMBL" id="FNBZ01000003">
    <property type="protein sequence ID" value="SDG33795.1"/>
    <property type="molecule type" value="Genomic_DNA"/>
</dbReference>
<name>A0ABY0NZ05_9HYPH</name>
<reference evidence="1 2" key="1">
    <citation type="submission" date="2016-10" db="EMBL/GenBank/DDBJ databases">
        <authorList>
            <person name="Varghese N."/>
            <person name="Submissions S."/>
        </authorList>
    </citation>
    <scope>NUCLEOTIDE SEQUENCE [LARGE SCALE GENOMIC DNA]</scope>
    <source>
        <strain evidence="1 2">DSM 26672</strain>
    </source>
</reference>
<gene>
    <name evidence="1" type="ORF">SAMN05421844_103572</name>
</gene>
<dbReference type="Gene3D" id="1.20.1290.10">
    <property type="entry name" value="AhpD-like"/>
    <property type="match status" value="1"/>
</dbReference>
<dbReference type="PANTHER" id="PTHR34846:SF11">
    <property type="entry name" value="4-CARBOXYMUCONOLACTONE DECARBOXYLASE FAMILY PROTEIN (AFU_ORTHOLOGUE AFUA_6G11590)"/>
    <property type="match status" value="1"/>
</dbReference>
<dbReference type="SUPFAM" id="SSF69118">
    <property type="entry name" value="AhpD-like"/>
    <property type="match status" value="1"/>
</dbReference>
<evidence type="ECO:0000313" key="1">
    <source>
        <dbReference type="EMBL" id="SDG33795.1"/>
    </source>
</evidence>